<organism evidence="3 4">
    <name type="scientific">Dyadobacter frigoris</name>
    <dbReference type="NCBI Taxonomy" id="2576211"/>
    <lineage>
        <taxon>Bacteria</taxon>
        <taxon>Pseudomonadati</taxon>
        <taxon>Bacteroidota</taxon>
        <taxon>Cytophagia</taxon>
        <taxon>Cytophagales</taxon>
        <taxon>Spirosomataceae</taxon>
        <taxon>Dyadobacter</taxon>
    </lineage>
</organism>
<dbReference type="CDD" id="cd00293">
    <property type="entry name" value="USP-like"/>
    <property type="match status" value="2"/>
</dbReference>
<dbReference type="InterPro" id="IPR014729">
    <property type="entry name" value="Rossmann-like_a/b/a_fold"/>
</dbReference>
<proteinExistence type="inferred from homology"/>
<feature type="domain" description="UspA" evidence="2">
    <location>
        <begin position="1"/>
        <end position="130"/>
    </location>
</feature>
<dbReference type="InterPro" id="IPR006016">
    <property type="entry name" value="UspA"/>
</dbReference>
<evidence type="ECO:0000259" key="2">
    <source>
        <dbReference type="Pfam" id="PF00582"/>
    </source>
</evidence>
<keyword evidence="4" id="KW-1185">Reference proteome</keyword>
<dbReference type="SUPFAM" id="SSF52402">
    <property type="entry name" value="Adenine nucleotide alpha hydrolases-like"/>
    <property type="match status" value="2"/>
</dbReference>
<sequence length="261" mass="29535">MKRILVPYDFSPASEKAIKFAMELSDQVDELLLLNVINENNTSEKLAQELQAIELKFQNMMTAYPKTGVALHHKVLSGKFLPSILKVIDDEKIDLVVMGTHGSRGWDGFFMGSNIEKVVRTSPVPVFAVRGEANLKSIHDIVFPCNLKLDQPEILLKVKELQKLFHARLHLLHINTGKSLNEKMILKLEDYAIGYQLSNYKVTVVNGANIKDEILQFSREINADMIAMITHGKRELRHLFTESITADIVNHANILVWTCTS</sequence>
<dbReference type="AlphaFoldDB" id="A0A4U6D670"/>
<dbReference type="Pfam" id="PF00582">
    <property type="entry name" value="Usp"/>
    <property type="match status" value="2"/>
</dbReference>
<comment type="similarity">
    <text evidence="1">Belongs to the universal stress protein A family.</text>
</comment>
<dbReference type="EMBL" id="SZVO01000006">
    <property type="protein sequence ID" value="TKT91731.1"/>
    <property type="molecule type" value="Genomic_DNA"/>
</dbReference>
<dbReference type="PANTHER" id="PTHR46268">
    <property type="entry name" value="STRESS RESPONSE PROTEIN NHAX"/>
    <property type="match status" value="1"/>
</dbReference>
<evidence type="ECO:0000256" key="1">
    <source>
        <dbReference type="ARBA" id="ARBA00008791"/>
    </source>
</evidence>
<comment type="caution">
    <text evidence="3">The sequence shown here is derived from an EMBL/GenBank/DDBJ whole genome shotgun (WGS) entry which is preliminary data.</text>
</comment>
<dbReference type="Proteomes" id="UP000304900">
    <property type="component" value="Unassembled WGS sequence"/>
</dbReference>
<gene>
    <name evidence="3" type="ORF">FDK13_15350</name>
</gene>
<dbReference type="PANTHER" id="PTHR46268:SF22">
    <property type="entry name" value="SENSOR PROTEIN KDPD-RELATED"/>
    <property type="match status" value="1"/>
</dbReference>
<dbReference type="PRINTS" id="PR01438">
    <property type="entry name" value="UNVRSLSTRESS"/>
</dbReference>
<dbReference type="Gene3D" id="3.40.50.620">
    <property type="entry name" value="HUPs"/>
    <property type="match status" value="2"/>
</dbReference>
<dbReference type="OrthoDB" id="1522603at2"/>
<evidence type="ECO:0000313" key="3">
    <source>
        <dbReference type="EMBL" id="TKT91731.1"/>
    </source>
</evidence>
<dbReference type="RefSeq" id="WP_137340876.1">
    <property type="nucleotide sequence ID" value="NZ_BSQH01000003.1"/>
</dbReference>
<reference evidence="3 4" key="1">
    <citation type="submission" date="2019-05" db="EMBL/GenBank/DDBJ databases">
        <title>Dyadobacter AR-3-8 sp. nov., isolated from arctic soil.</title>
        <authorList>
            <person name="Chaudhary D.K."/>
        </authorList>
    </citation>
    <scope>NUCLEOTIDE SEQUENCE [LARGE SCALE GENOMIC DNA]</scope>
    <source>
        <strain evidence="3 4">AR-3-8</strain>
    </source>
</reference>
<evidence type="ECO:0000313" key="4">
    <source>
        <dbReference type="Proteomes" id="UP000304900"/>
    </source>
</evidence>
<accession>A0A4U6D670</accession>
<feature type="domain" description="UspA" evidence="2">
    <location>
        <begin position="202"/>
        <end position="257"/>
    </location>
</feature>
<dbReference type="InterPro" id="IPR006015">
    <property type="entry name" value="Universal_stress_UspA"/>
</dbReference>
<name>A0A4U6D670_9BACT</name>
<protein>
    <submittedName>
        <fullName evidence="3">Universal stress protein</fullName>
    </submittedName>
</protein>